<dbReference type="AlphaFoldDB" id="A0A369LXT3"/>
<proteinExistence type="predicted"/>
<protein>
    <submittedName>
        <fullName evidence="2">Lipocalin</fullName>
    </submittedName>
</protein>
<evidence type="ECO:0000256" key="1">
    <source>
        <dbReference type="SAM" id="Phobius"/>
    </source>
</evidence>
<evidence type="ECO:0000313" key="2">
    <source>
        <dbReference type="EMBL" id="RDB63437.1"/>
    </source>
</evidence>
<dbReference type="RefSeq" id="WP_015538786.1">
    <property type="nucleotide sequence ID" value="NZ_CABMMS010000007.1"/>
</dbReference>
<evidence type="ECO:0000313" key="3">
    <source>
        <dbReference type="Proteomes" id="UP000254000"/>
    </source>
</evidence>
<keyword evidence="1" id="KW-0472">Membrane</keyword>
<dbReference type="OrthoDB" id="3174854at2"/>
<sequence length="144" mass="15268">MEIVRFAVGALLLVASALLAVQLWNGRWQFLVARPERTKKGTFFPAGTRETGRHLSWVMVACFAAVATLMASEMGRLSGSALFAQAGFVVSGVALVAYGAFVVWTVAFHCKAHGRPYFAGGSSRLVVTLAATCAVLTALSLLFA</sequence>
<feature type="transmembrane region" description="Helical" evidence="1">
    <location>
        <begin position="125"/>
        <end position="143"/>
    </location>
</feature>
<keyword evidence="3" id="KW-1185">Reference proteome</keyword>
<feature type="transmembrane region" description="Helical" evidence="1">
    <location>
        <begin position="83"/>
        <end position="105"/>
    </location>
</feature>
<name>A0A369LXT3_9ACTN</name>
<reference evidence="2 3" key="1">
    <citation type="journal article" date="2018" name="Elife">
        <title>Discovery and characterization of a prevalent human gut bacterial enzyme sufficient for the inactivation of a family of plant toxins.</title>
        <authorList>
            <person name="Koppel N."/>
            <person name="Bisanz J.E."/>
            <person name="Pandelia M.E."/>
            <person name="Turnbaugh P.J."/>
            <person name="Balskus E.P."/>
        </authorList>
    </citation>
    <scope>NUCLEOTIDE SEQUENCE [LARGE SCALE GENOMIC DNA]</scope>
    <source>
        <strain evidence="2 3">3C</strain>
    </source>
</reference>
<gene>
    <name evidence="2" type="ORF">C1877_11175</name>
</gene>
<dbReference type="Proteomes" id="UP000254000">
    <property type="component" value="Unassembled WGS sequence"/>
</dbReference>
<accession>A0A369LXT3</accession>
<keyword evidence="1" id="KW-1133">Transmembrane helix</keyword>
<dbReference type="EMBL" id="PPTS01000007">
    <property type="protein sequence ID" value="RDB63437.1"/>
    <property type="molecule type" value="Genomic_DNA"/>
</dbReference>
<comment type="caution">
    <text evidence="2">The sequence shown here is derived from an EMBL/GenBank/DDBJ whole genome shotgun (WGS) entry which is preliminary data.</text>
</comment>
<keyword evidence="1" id="KW-0812">Transmembrane</keyword>
<dbReference type="GeneID" id="78360255"/>
<feature type="transmembrane region" description="Helical" evidence="1">
    <location>
        <begin position="54"/>
        <end position="71"/>
    </location>
</feature>
<organism evidence="2 3">
    <name type="scientific">Gordonibacter pamelaeae</name>
    <dbReference type="NCBI Taxonomy" id="471189"/>
    <lineage>
        <taxon>Bacteria</taxon>
        <taxon>Bacillati</taxon>
        <taxon>Actinomycetota</taxon>
        <taxon>Coriobacteriia</taxon>
        <taxon>Eggerthellales</taxon>
        <taxon>Eggerthellaceae</taxon>
        <taxon>Gordonibacter</taxon>
    </lineage>
</organism>